<keyword evidence="2" id="KW-1185">Reference proteome</keyword>
<evidence type="ECO:0008006" key="3">
    <source>
        <dbReference type="Google" id="ProtNLM"/>
    </source>
</evidence>
<dbReference type="GO" id="GO:0005868">
    <property type="term" value="C:cytoplasmic dynein complex"/>
    <property type="evidence" value="ECO:0007669"/>
    <property type="project" value="TreeGrafter"/>
</dbReference>
<sequence length="520" mass="61122">MSVLINESVFENSTKWEQKLAQIKELLAKEAKKKDINSKLKIKKIKINDKQKSILQLYNIFNDQYQKMLEKMGTDKDYFPVIQCFLIYDYSNKHVTSKPSLDLLKDQITSQLDIFLLKPLKMSCFTARLIEGLMDEMHSTKNKISDDKVKEANKMFIQIMGDKQTLNSVKKIHDAIDSKIKTFDNVIQKYNEEWSGLFHLDLKEHYNIDSCRTELNKINVQMESLQAIKDTILLDIFDTNLGPFKNARLEQQIMEDIKEKIKEEMKAIVEHMELGLVVLSRQPQSIKDLSECKAQVEVLTRNKPKYEEMIRSTKQWDALLLKGASCGSTSMIDGIEQRWEHYQHAIRIFYQSLANKTQEIKSLMMKKIDEFKGSIQQFHSRWTTFKPKSITDPTSGVTGELNVQIQQWRQEWNKWHERAKELETEINLFSIDAIDRSLLTAIDKELCDYETSSNTYTEFTSVVAKMSQELWLSFRTRLLDFQDFYQLWINKMKEAALANNNKFQMQKKKKKKKVYVAKDV</sequence>
<dbReference type="AlphaFoldDB" id="X6NUV8"/>
<dbReference type="GO" id="GO:0008569">
    <property type="term" value="F:minus-end-directed microtubule motor activity"/>
    <property type="evidence" value="ECO:0007669"/>
    <property type="project" value="TreeGrafter"/>
</dbReference>
<dbReference type="PANTHER" id="PTHR10676">
    <property type="entry name" value="DYNEIN HEAVY CHAIN FAMILY PROTEIN"/>
    <property type="match status" value="1"/>
</dbReference>
<dbReference type="GO" id="GO:0005930">
    <property type="term" value="C:axoneme"/>
    <property type="evidence" value="ECO:0007669"/>
    <property type="project" value="TreeGrafter"/>
</dbReference>
<dbReference type="EMBL" id="ASPP01005903">
    <property type="protein sequence ID" value="ETO29683.1"/>
    <property type="molecule type" value="Genomic_DNA"/>
</dbReference>
<organism evidence="1 2">
    <name type="scientific">Reticulomyxa filosa</name>
    <dbReference type="NCBI Taxonomy" id="46433"/>
    <lineage>
        <taxon>Eukaryota</taxon>
        <taxon>Sar</taxon>
        <taxon>Rhizaria</taxon>
        <taxon>Retaria</taxon>
        <taxon>Foraminifera</taxon>
        <taxon>Monothalamids</taxon>
        <taxon>Reticulomyxidae</taxon>
        <taxon>Reticulomyxa</taxon>
    </lineage>
</organism>
<evidence type="ECO:0000313" key="1">
    <source>
        <dbReference type="EMBL" id="ETO29683.1"/>
    </source>
</evidence>
<dbReference type="GO" id="GO:0060271">
    <property type="term" value="P:cilium assembly"/>
    <property type="evidence" value="ECO:0007669"/>
    <property type="project" value="TreeGrafter"/>
</dbReference>
<dbReference type="GO" id="GO:0051959">
    <property type="term" value="F:dynein light intermediate chain binding"/>
    <property type="evidence" value="ECO:0007669"/>
    <property type="project" value="InterPro"/>
</dbReference>
<accession>X6NUV8</accession>
<dbReference type="GO" id="GO:0045505">
    <property type="term" value="F:dynein intermediate chain binding"/>
    <property type="evidence" value="ECO:0007669"/>
    <property type="project" value="InterPro"/>
</dbReference>
<reference evidence="1 2" key="1">
    <citation type="journal article" date="2013" name="Curr. Biol.">
        <title>The Genome of the Foraminiferan Reticulomyxa filosa.</title>
        <authorList>
            <person name="Glockner G."/>
            <person name="Hulsmann N."/>
            <person name="Schleicher M."/>
            <person name="Noegel A.A."/>
            <person name="Eichinger L."/>
            <person name="Gallinger C."/>
            <person name="Pawlowski J."/>
            <person name="Sierra R."/>
            <person name="Euteneuer U."/>
            <person name="Pillet L."/>
            <person name="Moustafa A."/>
            <person name="Platzer M."/>
            <person name="Groth M."/>
            <person name="Szafranski K."/>
            <person name="Schliwa M."/>
        </authorList>
    </citation>
    <scope>NUCLEOTIDE SEQUENCE [LARGE SCALE GENOMIC DNA]</scope>
</reference>
<name>X6NUV8_RETFI</name>
<evidence type="ECO:0000313" key="2">
    <source>
        <dbReference type="Proteomes" id="UP000023152"/>
    </source>
</evidence>
<dbReference type="InterPro" id="IPR026983">
    <property type="entry name" value="DHC"/>
</dbReference>
<protein>
    <recommendedName>
        <fullName evidence="3">Dynein heavy chain linker domain-containing protein</fullName>
    </recommendedName>
</protein>
<dbReference type="GO" id="GO:0097729">
    <property type="term" value="C:9+2 motile cilium"/>
    <property type="evidence" value="ECO:0007669"/>
    <property type="project" value="TreeGrafter"/>
</dbReference>
<dbReference type="PANTHER" id="PTHR10676:SF352">
    <property type="entry name" value="CYTOPLASMIC DYNEIN 2 HEAVY CHAIN 1"/>
    <property type="match status" value="1"/>
</dbReference>
<gene>
    <name evidence="1" type="ORF">RFI_07438</name>
</gene>
<proteinExistence type="predicted"/>
<comment type="caution">
    <text evidence="1">The sequence shown here is derived from an EMBL/GenBank/DDBJ whole genome shotgun (WGS) entry which is preliminary data.</text>
</comment>
<dbReference type="Proteomes" id="UP000023152">
    <property type="component" value="Unassembled WGS sequence"/>
</dbReference>
<dbReference type="GO" id="GO:0060294">
    <property type="term" value="P:cilium movement involved in cell motility"/>
    <property type="evidence" value="ECO:0007669"/>
    <property type="project" value="TreeGrafter"/>
</dbReference>
<dbReference type="GO" id="GO:0035721">
    <property type="term" value="P:intraciliary retrograde transport"/>
    <property type="evidence" value="ECO:0007669"/>
    <property type="project" value="TreeGrafter"/>
</dbReference>